<protein>
    <submittedName>
        <fullName evidence="2">Metallophosphoesterase</fullName>
    </submittedName>
</protein>
<dbReference type="GO" id="GO:0016791">
    <property type="term" value="F:phosphatase activity"/>
    <property type="evidence" value="ECO:0007669"/>
    <property type="project" value="TreeGrafter"/>
</dbReference>
<dbReference type="Gene3D" id="3.60.21.10">
    <property type="match status" value="1"/>
</dbReference>
<dbReference type="InterPro" id="IPR050126">
    <property type="entry name" value="Ap4A_hydrolase"/>
</dbReference>
<comment type="caution">
    <text evidence="2">The sequence shown here is derived from an EMBL/GenBank/DDBJ whole genome shotgun (WGS) entry which is preliminary data.</text>
</comment>
<dbReference type="GO" id="GO:0110154">
    <property type="term" value="P:RNA decapping"/>
    <property type="evidence" value="ECO:0007669"/>
    <property type="project" value="TreeGrafter"/>
</dbReference>
<gene>
    <name evidence="2" type="ORF">PNW00_01400</name>
</gene>
<evidence type="ECO:0000259" key="1">
    <source>
        <dbReference type="Pfam" id="PF00149"/>
    </source>
</evidence>
<dbReference type="Pfam" id="PF00149">
    <property type="entry name" value="Metallophos"/>
    <property type="match status" value="1"/>
</dbReference>
<dbReference type="InterPro" id="IPR029052">
    <property type="entry name" value="Metallo-depent_PP-like"/>
</dbReference>
<evidence type="ECO:0000313" key="3">
    <source>
        <dbReference type="Proteomes" id="UP001213042"/>
    </source>
</evidence>
<dbReference type="EMBL" id="JAQMLU010000001">
    <property type="protein sequence ID" value="MDB8749102.1"/>
    <property type="molecule type" value="Genomic_DNA"/>
</dbReference>
<feature type="domain" description="Calcineurin-like phosphoesterase" evidence="1">
    <location>
        <begin position="14"/>
        <end position="202"/>
    </location>
</feature>
<dbReference type="PANTHER" id="PTHR42850:SF4">
    <property type="entry name" value="ZINC-DEPENDENT ENDOPOLYPHOSPHATASE"/>
    <property type="match status" value="1"/>
</dbReference>
<dbReference type="Proteomes" id="UP001213042">
    <property type="component" value="Unassembled WGS sequence"/>
</dbReference>
<sequence length="364" mass="42787">MDKIIDLSLPEKCRILAVSDIHTHWQLFDRLLKKAKYDPQNDYLVIVGDILEHGSDNIKALEYVKALCDKSDKAILLMGNNDIMCSRMAYHYEFKRFQQQFYRNEHNTFRQMANTLGYVDCWEGNWLEIREKVVEKYGELLSFIRELPTCLETEEYVFVHAGLENRSDWRNTDDIYAITVPWFLRKENPTGKQLVFGHYLTYNYKRSNVTNLPIIDSKKKMICIDGGMTIKKACQMNLFIIDKCGENYSHRIIWDTDVPKKTVLKDFSCDMKPVYIDWEKQNLTIIEKNGYMTKVRDEYSGGEGLIPDREIYFFDEKPHVYQFLSSFPAVRKGERVSVFDEDETMSLVITENATVGWLPSDIIE</sequence>
<dbReference type="AlphaFoldDB" id="A0AAW6EEN7"/>
<dbReference type="SUPFAM" id="SSF56300">
    <property type="entry name" value="Metallo-dependent phosphatases"/>
    <property type="match status" value="1"/>
</dbReference>
<dbReference type="RefSeq" id="WP_195220324.1">
    <property type="nucleotide sequence ID" value="NZ_JADMWL010000001.1"/>
</dbReference>
<dbReference type="GO" id="GO:0005737">
    <property type="term" value="C:cytoplasm"/>
    <property type="evidence" value="ECO:0007669"/>
    <property type="project" value="TreeGrafter"/>
</dbReference>
<dbReference type="InterPro" id="IPR004843">
    <property type="entry name" value="Calcineurin-like_PHP"/>
</dbReference>
<name>A0AAW6EEN7_9FIRM</name>
<evidence type="ECO:0000313" key="2">
    <source>
        <dbReference type="EMBL" id="MDB8749102.1"/>
    </source>
</evidence>
<dbReference type="PANTHER" id="PTHR42850">
    <property type="entry name" value="METALLOPHOSPHOESTERASE"/>
    <property type="match status" value="1"/>
</dbReference>
<organism evidence="2 3">
    <name type="scientific">Ruminococcus bicirculans</name>
    <name type="common">ex Wegman et al. 2014</name>
    <dbReference type="NCBI Taxonomy" id="1160721"/>
    <lineage>
        <taxon>Bacteria</taxon>
        <taxon>Bacillati</taxon>
        <taxon>Bacillota</taxon>
        <taxon>Clostridia</taxon>
        <taxon>Eubacteriales</taxon>
        <taxon>Oscillospiraceae</taxon>
        <taxon>Ruminococcus</taxon>
    </lineage>
</organism>
<dbReference type="GO" id="GO:0008803">
    <property type="term" value="F:bis(5'-nucleosyl)-tetraphosphatase (symmetrical) activity"/>
    <property type="evidence" value="ECO:0007669"/>
    <property type="project" value="TreeGrafter"/>
</dbReference>
<reference evidence="2" key="1">
    <citation type="submission" date="2023-01" db="EMBL/GenBank/DDBJ databases">
        <title>Human gut microbiome strain richness.</title>
        <authorList>
            <person name="Chen-Liaw A."/>
        </authorList>
    </citation>
    <scope>NUCLEOTIDE SEQUENCE</scope>
    <source>
        <strain evidence="2">D43st1_D9_D43t1_170807</strain>
    </source>
</reference>
<accession>A0AAW6EEN7</accession>
<proteinExistence type="predicted"/>